<reference evidence="1" key="1">
    <citation type="submission" date="2016-10" db="EMBL/GenBank/DDBJ databases">
        <title>Sequence of Gallionella enrichment culture.</title>
        <authorList>
            <person name="Poehlein A."/>
            <person name="Muehling M."/>
            <person name="Daniel R."/>
        </authorList>
    </citation>
    <scope>NUCLEOTIDE SEQUENCE</scope>
</reference>
<dbReference type="Gene3D" id="2.60.120.370">
    <property type="entry name" value="YhcH/YjgK/YiaL"/>
    <property type="match status" value="1"/>
</dbReference>
<name>A0A1J5S5Z2_9ZZZZ</name>
<sequence length="157" mass="17951">MIFSSLSQSDRYTTLHPLFPSAFDYIRNTDLFNLAPGRYHILGEDLIAIVEHLPGKTREMAKLEAHRRYIDIQMVLDGSEEMGWKPLADCHNPVSEHSMERDIRFFHDAAVSWIAVPPDHFCIFFPEDAHAPLVGGGLIRKIIFKIAVNPVQPRSIR</sequence>
<dbReference type="EMBL" id="MLJW01000067">
    <property type="protein sequence ID" value="OIR03347.1"/>
    <property type="molecule type" value="Genomic_DNA"/>
</dbReference>
<dbReference type="InterPro" id="IPR037012">
    <property type="entry name" value="NanQ/TabA/YiaL_sf"/>
</dbReference>
<evidence type="ECO:0000313" key="1">
    <source>
        <dbReference type="EMBL" id="OIR03347.1"/>
    </source>
</evidence>
<organism evidence="1">
    <name type="scientific">mine drainage metagenome</name>
    <dbReference type="NCBI Taxonomy" id="410659"/>
    <lineage>
        <taxon>unclassified sequences</taxon>
        <taxon>metagenomes</taxon>
        <taxon>ecological metagenomes</taxon>
    </lineage>
</organism>
<protein>
    <submittedName>
        <fullName evidence="1">Toxin-antitoxin biofilm protein TabA</fullName>
    </submittedName>
</protein>
<dbReference type="GO" id="GO:0005829">
    <property type="term" value="C:cytosol"/>
    <property type="evidence" value="ECO:0007669"/>
    <property type="project" value="TreeGrafter"/>
</dbReference>
<proteinExistence type="predicted"/>
<dbReference type="AlphaFoldDB" id="A0A1J5S5Z2"/>
<comment type="caution">
    <text evidence="1">The sequence shown here is derived from an EMBL/GenBank/DDBJ whole genome shotgun (WGS) entry which is preliminary data.</text>
</comment>
<dbReference type="SUPFAM" id="SSF51197">
    <property type="entry name" value="Clavaminate synthase-like"/>
    <property type="match status" value="1"/>
</dbReference>
<gene>
    <name evidence="1" type="primary">tabA_4</name>
    <name evidence="1" type="ORF">GALL_146190</name>
</gene>
<dbReference type="PANTHER" id="PTHR34986:SF1">
    <property type="entry name" value="PROTEIN YIAL"/>
    <property type="match status" value="1"/>
</dbReference>
<dbReference type="Pfam" id="PF04074">
    <property type="entry name" value="DUF386"/>
    <property type="match status" value="1"/>
</dbReference>
<accession>A0A1J5S5Z2</accession>
<dbReference type="InterPro" id="IPR004375">
    <property type="entry name" value="NanQ/TabA/YiaL"/>
</dbReference>
<dbReference type="PANTHER" id="PTHR34986">
    <property type="entry name" value="EVOLVED BETA-GALACTOSIDASE SUBUNIT BETA"/>
    <property type="match status" value="1"/>
</dbReference>
<dbReference type="NCBIfam" id="TIGR00022">
    <property type="entry name" value="YhcH/YjgK/YiaL family protein"/>
    <property type="match status" value="1"/>
</dbReference>